<feature type="compositionally biased region" description="Polar residues" evidence="1">
    <location>
        <begin position="70"/>
        <end position="126"/>
    </location>
</feature>
<dbReference type="AlphaFoldDB" id="A0A9P8BQ77"/>
<dbReference type="OrthoDB" id="2406149at2759"/>
<dbReference type="EMBL" id="JAHRHY010000013">
    <property type="protein sequence ID" value="KAG9064644.1"/>
    <property type="molecule type" value="Genomic_DNA"/>
</dbReference>
<gene>
    <name evidence="2" type="ORF">KI688_002902</name>
</gene>
<sequence>MNSHPSGNSGSLSDTLKGYMNGAIEQAKILGHKAQDQFSHVMGQPHEAATHSTQQQSDTTTFGSVAGAQHQAQANSQPGAQLGMSNPQTGGQLGMSNPQPGAQLGMSNPQPGAQLGMSNQDAFSDVNQFNTQATADNAANQAKRAAANTAYKASQTTL</sequence>
<comment type="caution">
    <text evidence="2">The sequence shown here is derived from an EMBL/GenBank/DDBJ whole genome shotgun (WGS) entry which is preliminary data.</text>
</comment>
<proteinExistence type="predicted"/>
<feature type="compositionally biased region" description="Low complexity" evidence="1">
    <location>
        <begin position="127"/>
        <end position="150"/>
    </location>
</feature>
<evidence type="ECO:0000313" key="3">
    <source>
        <dbReference type="Proteomes" id="UP000707451"/>
    </source>
</evidence>
<organism evidence="2 3">
    <name type="scientific">Linnemannia hyalina</name>
    <dbReference type="NCBI Taxonomy" id="64524"/>
    <lineage>
        <taxon>Eukaryota</taxon>
        <taxon>Fungi</taxon>
        <taxon>Fungi incertae sedis</taxon>
        <taxon>Mucoromycota</taxon>
        <taxon>Mortierellomycotina</taxon>
        <taxon>Mortierellomycetes</taxon>
        <taxon>Mortierellales</taxon>
        <taxon>Mortierellaceae</taxon>
        <taxon>Linnemannia</taxon>
    </lineage>
</organism>
<keyword evidence="3" id="KW-1185">Reference proteome</keyword>
<reference evidence="2" key="1">
    <citation type="submission" date="2021-06" db="EMBL/GenBank/DDBJ databases">
        <title>Genome Sequence of Mortierella hyaline Strain SCG-10, a Cold-Adapted, Nitrate-Reducing Fungus Isolated from Soil in Minnesota, USA.</title>
        <authorList>
            <person name="Aldossari N."/>
        </authorList>
    </citation>
    <scope>NUCLEOTIDE SEQUENCE</scope>
    <source>
        <strain evidence="2">SCG-10</strain>
    </source>
</reference>
<protein>
    <submittedName>
        <fullName evidence="2">Uncharacterized protein</fullName>
    </submittedName>
</protein>
<evidence type="ECO:0000313" key="2">
    <source>
        <dbReference type="EMBL" id="KAG9064644.1"/>
    </source>
</evidence>
<accession>A0A9P8BQ77</accession>
<dbReference type="Proteomes" id="UP000707451">
    <property type="component" value="Unassembled WGS sequence"/>
</dbReference>
<name>A0A9P8BQ77_9FUNG</name>
<feature type="compositionally biased region" description="Low complexity" evidence="1">
    <location>
        <begin position="50"/>
        <end position="64"/>
    </location>
</feature>
<feature type="region of interest" description="Disordered" evidence="1">
    <location>
        <begin position="44"/>
        <end position="158"/>
    </location>
</feature>
<evidence type="ECO:0000256" key="1">
    <source>
        <dbReference type="SAM" id="MobiDB-lite"/>
    </source>
</evidence>